<sequence>MKLLTIPLLIFLMNSCNNKSSTKTETETITNQASQKTNDSIEIGFYDNFEKLQKFELKTATKDGFDQLKSNTTFLQTKIETDKKNFYLEIANKKVKFKKYDEDSTEDHNGSEYLGYSPNLDLFAVQNNSVADNLGFADIDLINKTNAFKYKIVSLGDWSGSIPLASPNNQFLVYFQNPEYESPTLSIAILTINNQNNPKSFLKEYASCFVDNDFSIEEIRWKDDHNFVIKAYKSENDDAGKEIKNYSYFSAKFN</sequence>
<protein>
    <submittedName>
        <fullName evidence="1">Uncharacterized protein</fullName>
    </submittedName>
</protein>
<dbReference type="EMBL" id="FUYZ01000012">
    <property type="protein sequence ID" value="SKC07463.1"/>
    <property type="molecule type" value="Genomic_DNA"/>
</dbReference>
<evidence type="ECO:0000313" key="2">
    <source>
        <dbReference type="Proteomes" id="UP000191112"/>
    </source>
</evidence>
<accession>A0A1T5GGB6</accession>
<name>A0A1T5GGB6_9FLAO</name>
<reference evidence="1 2" key="1">
    <citation type="submission" date="2017-02" db="EMBL/GenBank/DDBJ databases">
        <authorList>
            <person name="Peterson S.W."/>
        </authorList>
    </citation>
    <scope>NUCLEOTIDE SEQUENCE [LARGE SCALE GENOMIC DNA]</scope>
    <source>
        <strain evidence="1 2">DSM 22323</strain>
    </source>
</reference>
<proteinExistence type="predicted"/>
<evidence type="ECO:0000313" key="1">
    <source>
        <dbReference type="EMBL" id="SKC07463.1"/>
    </source>
</evidence>
<organism evidence="1 2">
    <name type="scientific">Soonwooa buanensis</name>
    <dbReference type="NCBI Taxonomy" id="619805"/>
    <lineage>
        <taxon>Bacteria</taxon>
        <taxon>Pseudomonadati</taxon>
        <taxon>Bacteroidota</taxon>
        <taxon>Flavobacteriia</taxon>
        <taxon>Flavobacteriales</taxon>
        <taxon>Weeksellaceae</taxon>
        <taxon>Chryseobacterium group</taxon>
        <taxon>Soonwooa</taxon>
    </lineage>
</organism>
<keyword evidence="2" id="KW-1185">Reference proteome</keyword>
<dbReference type="STRING" id="619805.SAMN05660477_02804"/>
<dbReference type="Proteomes" id="UP000191112">
    <property type="component" value="Unassembled WGS sequence"/>
</dbReference>
<gene>
    <name evidence="1" type="ORF">SAMN05660477_02804</name>
</gene>
<dbReference type="AlphaFoldDB" id="A0A1T5GGB6"/>